<evidence type="ECO:0000313" key="1">
    <source>
        <dbReference type="EMBL" id="MEE9654123.1"/>
    </source>
</evidence>
<dbReference type="Proteomes" id="UP001331691">
    <property type="component" value="Unassembled WGS sequence"/>
</dbReference>
<dbReference type="AlphaFoldDB" id="A0AB35X3I2"/>
<organism evidence="1 2">
    <name type="scientific">Kluyvera ascorbata</name>
    <dbReference type="NCBI Taxonomy" id="51288"/>
    <lineage>
        <taxon>Bacteria</taxon>
        <taxon>Pseudomonadati</taxon>
        <taxon>Pseudomonadota</taxon>
        <taxon>Gammaproteobacteria</taxon>
        <taxon>Enterobacterales</taxon>
        <taxon>Enterobacteriaceae</taxon>
        <taxon>Kluyvera</taxon>
    </lineage>
</organism>
<reference evidence="1 2" key="1">
    <citation type="submission" date="2023-10" db="EMBL/GenBank/DDBJ databases">
        <title>Wastewater isolates of ESBL- and carbapenemase-producing Gram-negative bacteria from New Zealand.</title>
        <authorList>
            <person name="Straub C."/>
            <person name="Weaver L."/>
            <person name="Cornelius A."/>
            <person name="Mcgill E."/>
            <person name="Dyet K."/>
            <person name="White L."/>
            <person name="Pattis I."/>
        </authorList>
    </citation>
    <scope>NUCLEOTIDE SEQUENCE [LARGE SCALE GENOMIC DNA]</scope>
    <source>
        <strain evidence="1 2">ESBL09</strain>
    </source>
</reference>
<keyword evidence="2" id="KW-1185">Reference proteome</keyword>
<evidence type="ECO:0000313" key="2">
    <source>
        <dbReference type="Proteomes" id="UP001331691"/>
    </source>
</evidence>
<protein>
    <submittedName>
        <fullName evidence="1">Uncharacterized protein</fullName>
    </submittedName>
</protein>
<comment type="caution">
    <text evidence="1">The sequence shown here is derived from an EMBL/GenBank/DDBJ whole genome shotgun (WGS) entry which is preliminary data.</text>
</comment>
<gene>
    <name evidence="1" type="ORF">V4836_08120</name>
</gene>
<name>A0AB35X3I2_9ENTR</name>
<dbReference type="EMBL" id="JAZKKV010000001">
    <property type="protein sequence ID" value="MEE9654123.1"/>
    <property type="molecule type" value="Genomic_DNA"/>
</dbReference>
<proteinExistence type="predicted"/>
<dbReference type="RefSeq" id="WP_331388068.1">
    <property type="nucleotide sequence ID" value="NZ_JAZKKV010000001.1"/>
</dbReference>
<accession>A0AB35X3I2</accession>
<sequence>MNKVLFTFENGRIYEVKKGILSITNHSAGIIVIGRPNPDEKISKWSVLLPDDVSHDRWVKECEIMGKICEIYKIDYPKSPTPIAIQSTG</sequence>